<dbReference type="GO" id="GO:0005886">
    <property type="term" value="C:plasma membrane"/>
    <property type="evidence" value="ECO:0007669"/>
    <property type="project" value="UniProtKB-SubCell"/>
</dbReference>
<evidence type="ECO:0000259" key="10">
    <source>
        <dbReference type="Pfam" id="PF02096"/>
    </source>
</evidence>
<keyword evidence="5" id="KW-0653">Protein transport</keyword>
<evidence type="ECO:0000256" key="9">
    <source>
        <dbReference type="SAM" id="Phobius"/>
    </source>
</evidence>
<reference evidence="11" key="1">
    <citation type="journal article" date="2014" name="Front. Microbiol.">
        <title>High frequency of phylogenetically diverse reductive dehalogenase-homologous genes in deep subseafloor sedimentary metagenomes.</title>
        <authorList>
            <person name="Kawai M."/>
            <person name="Futagami T."/>
            <person name="Toyoda A."/>
            <person name="Takaki Y."/>
            <person name="Nishi S."/>
            <person name="Hori S."/>
            <person name="Arai W."/>
            <person name="Tsubouchi T."/>
            <person name="Morono Y."/>
            <person name="Uchiyama I."/>
            <person name="Ito T."/>
            <person name="Fujiyama A."/>
            <person name="Inagaki F."/>
            <person name="Takami H."/>
        </authorList>
    </citation>
    <scope>NUCLEOTIDE SEQUENCE</scope>
    <source>
        <strain evidence="11">Expedition CK06-06</strain>
    </source>
</reference>
<feature type="domain" description="Membrane insertase YidC/Oxa/ALB C-terminal" evidence="10">
    <location>
        <begin position="31"/>
        <end position="116"/>
    </location>
</feature>
<proteinExistence type="predicted"/>
<dbReference type="InterPro" id="IPR047196">
    <property type="entry name" value="YidC_ALB_C"/>
</dbReference>
<dbReference type="CDD" id="cd20070">
    <property type="entry name" value="5TM_YidC_Alb3"/>
    <property type="match status" value="1"/>
</dbReference>
<evidence type="ECO:0000256" key="4">
    <source>
        <dbReference type="ARBA" id="ARBA00022692"/>
    </source>
</evidence>
<comment type="caution">
    <text evidence="11">The sequence shown here is derived from an EMBL/GenBank/DDBJ whole genome shotgun (WGS) entry which is preliminary data.</text>
</comment>
<evidence type="ECO:0000256" key="3">
    <source>
        <dbReference type="ARBA" id="ARBA00022475"/>
    </source>
</evidence>
<dbReference type="PANTHER" id="PTHR12428:SF65">
    <property type="entry name" value="CYTOCHROME C OXIDASE ASSEMBLY PROTEIN COX18, MITOCHONDRIAL"/>
    <property type="match status" value="1"/>
</dbReference>
<dbReference type="PANTHER" id="PTHR12428">
    <property type="entry name" value="OXA1"/>
    <property type="match status" value="1"/>
</dbReference>
<evidence type="ECO:0000256" key="1">
    <source>
        <dbReference type="ARBA" id="ARBA00004651"/>
    </source>
</evidence>
<keyword evidence="2" id="KW-0813">Transport</keyword>
<dbReference type="EMBL" id="BARS01015845">
    <property type="protein sequence ID" value="GAF95016.1"/>
    <property type="molecule type" value="Genomic_DNA"/>
</dbReference>
<evidence type="ECO:0000256" key="7">
    <source>
        <dbReference type="ARBA" id="ARBA00023136"/>
    </source>
</evidence>
<comment type="subcellular location">
    <subcellularLocation>
        <location evidence="1">Cell membrane</location>
        <topology evidence="1">Multi-pass membrane protein</topology>
    </subcellularLocation>
</comment>
<dbReference type="GO" id="GO:0032977">
    <property type="term" value="F:membrane insertase activity"/>
    <property type="evidence" value="ECO:0007669"/>
    <property type="project" value="InterPro"/>
</dbReference>
<keyword evidence="6 9" id="KW-1133">Transmembrane helix</keyword>
<organism evidence="11">
    <name type="scientific">marine sediment metagenome</name>
    <dbReference type="NCBI Taxonomy" id="412755"/>
    <lineage>
        <taxon>unclassified sequences</taxon>
        <taxon>metagenomes</taxon>
        <taxon>ecological metagenomes</taxon>
    </lineage>
</organism>
<accession>X0U6R8</accession>
<evidence type="ECO:0000256" key="5">
    <source>
        <dbReference type="ARBA" id="ARBA00022927"/>
    </source>
</evidence>
<protein>
    <recommendedName>
        <fullName evidence="10">Membrane insertase YidC/Oxa/ALB C-terminal domain-containing protein</fullName>
    </recommendedName>
</protein>
<dbReference type="InterPro" id="IPR001708">
    <property type="entry name" value="YidC/ALB3/OXA1/COX18"/>
</dbReference>
<evidence type="ECO:0000313" key="11">
    <source>
        <dbReference type="EMBL" id="GAF95016.1"/>
    </source>
</evidence>
<evidence type="ECO:0000256" key="2">
    <source>
        <dbReference type="ARBA" id="ARBA00022448"/>
    </source>
</evidence>
<keyword evidence="4 9" id="KW-0812">Transmembrane</keyword>
<dbReference type="NCBIfam" id="TIGR03592">
    <property type="entry name" value="yidC_oxa1_cterm"/>
    <property type="match status" value="1"/>
</dbReference>
<keyword evidence="7 9" id="KW-0472">Membrane</keyword>
<evidence type="ECO:0000256" key="6">
    <source>
        <dbReference type="ARBA" id="ARBA00022989"/>
    </source>
</evidence>
<evidence type="ECO:0000256" key="8">
    <source>
        <dbReference type="ARBA" id="ARBA00023186"/>
    </source>
</evidence>
<name>X0U6R8_9ZZZZ</name>
<feature type="non-terminal residue" evidence="11">
    <location>
        <position position="117"/>
    </location>
</feature>
<dbReference type="AlphaFoldDB" id="X0U6R8"/>
<gene>
    <name evidence="11" type="ORF">S01H1_26161</name>
</gene>
<dbReference type="GO" id="GO:0015031">
    <property type="term" value="P:protein transport"/>
    <property type="evidence" value="ECO:0007669"/>
    <property type="project" value="UniProtKB-KW"/>
</dbReference>
<sequence length="117" mass="13490">MDIIIYLFNAVLVEPMTNALVVLTRVLFGNFALAIIAFTIIIRAATWPLTRTQLKASRAMSTLQPKIQEIQKKYKDPKRRSEETMKLYREAGVNPMGCLFPMLIQFPIWIGLYQSIR</sequence>
<dbReference type="GO" id="GO:0051205">
    <property type="term" value="P:protein insertion into membrane"/>
    <property type="evidence" value="ECO:0007669"/>
    <property type="project" value="TreeGrafter"/>
</dbReference>
<feature type="transmembrane region" description="Helical" evidence="9">
    <location>
        <begin position="20"/>
        <end position="45"/>
    </location>
</feature>
<keyword evidence="8" id="KW-0143">Chaperone</keyword>
<dbReference type="InterPro" id="IPR028055">
    <property type="entry name" value="YidC/Oxa/ALB_C"/>
</dbReference>
<dbReference type="Pfam" id="PF02096">
    <property type="entry name" value="60KD_IMP"/>
    <property type="match status" value="1"/>
</dbReference>
<keyword evidence="3" id="KW-1003">Cell membrane</keyword>